<sequence length="106" mass="11909">MVELKEPANLNEFKELLSKNSKVIVDFTASWCGPCRLVKPVIHKLAEQYTEILFLVVDVDERADIASEYGIRAMPTVMFFKDGNKADEMVGAAPITSYEKKIAEVL</sequence>
<dbReference type="EMBL" id="KZ303865">
    <property type="protein sequence ID" value="PHZ08414.1"/>
    <property type="molecule type" value="Genomic_DNA"/>
</dbReference>
<dbReference type="Proteomes" id="UP000242254">
    <property type="component" value="Unassembled WGS sequence"/>
</dbReference>
<dbReference type="PROSITE" id="PS51352">
    <property type="entry name" value="THIOREDOXIN_2"/>
    <property type="match status" value="1"/>
</dbReference>
<dbReference type="PIRSF" id="PIRSF000077">
    <property type="entry name" value="Thioredoxin"/>
    <property type="match status" value="1"/>
</dbReference>
<keyword evidence="4" id="KW-0676">Redox-active center</keyword>
<evidence type="ECO:0000256" key="4">
    <source>
        <dbReference type="PIRSR" id="PIRSR000077-4"/>
    </source>
</evidence>
<dbReference type="SUPFAM" id="SSF52833">
    <property type="entry name" value="Thioredoxin-like"/>
    <property type="match status" value="1"/>
</dbReference>
<evidence type="ECO:0000256" key="1">
    <source>
        <dbReference type="ARBA" id="ARBA00023157"/>
    </source>
</evidence>
<dbReference type="GeneID" id="35438012"/>
<dbReference type="PROSITE" id="PS00194">
    <property type="entry name" value="THIOREDOXIN_1"/>
    <property type="match status" value="1"/>
</dbReference>
<organism evidence="6 7">
    <name type="scientific">Rhizopus microsporus ATCC 52813</name>
    <dbReference type="NCBI Taxonomy" id="1340429"/>
    <lineage>
        <taxon>Eukaryota</taxon>
        <taxon>Fungi</taxon>
        <taxon>Fungi incertae sedis</taxon>
        <taxon>Mucoromycota</taxon>
        <taxon>Mucoromycotina</taxon>
        <taxon>Mucoromycetes</taxon>
        <taxon>Mucorales</taxon>
        <taxon>Mucorineae</taxon>
        <taxon>Rhizopodaceae</taxon>
        <taxon>Rhizopus</taxon>
    </lineage>
</organism>
<feature type="domain" description="Thioredoxin" evidence="5">
    <location>
        <begin position="1"/>
        <end position="106"/>
    </location>
</feature>
<evidence type="ECO:0000313" key="6">
    <source>
        <dbReference type="EMBL" id="PHZ08414.1"/>
    </source>
</evidence>
<feature type="site" description="Deprotonates C-terminal active site Cys" evidence="3">
    <location>
        <position position="26"/>
    </location>
</feature>
<keyword evidence="1 4" id="KW-1015">Disulfide bond</keyword>
<dbReference type="InterPro" id="IPR013766">
    <property type="entry name" value="Thioredoxin_domain"/>
</dbReference>
<dbReference type="Pfam" id="PF00085">
    <property type="entry name" value="Thioredoxin"/>
    <property type="match status" value="1"/>
</dbReference>
<dbReference type="RefSeq" id="XP_023462122.1">
    <property type="nucleotide sequence ID" value="XM_023607022.1"/>
</dbReference>
<dbReference type="InterPro" id="IPR017937">
    <property type="entry name" value="Thioredoxin_CS"/>
</dbReference>
<feature type="active site" description="Nucleophile" evidence="3">
    <location>
        <position position="35"/>
    </location>
</feature>
<dbReference type="NCBIfam" id="TIGR01068">
    <property type="entry name" value="thioredoxin"/>
    <property type="match status" value="1"/>
</dbReference>
<gene>
    <name evidence="6" type="ORF">RHIMIDRAFT_207989</name>
</gene>
<protein>
    <recommendedName>
        <fullName evidence="2">Thioredoxin</fullName>
    </recommendedName>
</protein>
<evidence type="ECO:0000256" key="3">
    <source>
        <dbReference type="PIRSR" id="PIRSR000077-1"/>
    </source>
</evidence>
<dbReference type="FunFam" id="3.40.30.10:FF:000245">
    <property type="entry name" value="Thioredoxin"/>
    <property type="match status" value="1"/>
</dbReference>
<feature type="site" description="Contributes to redox potential value" evidence="3">
    <location>
        <position position="34"/>
    </location>
</feature>
<dbReference type="CDD" id="cd02947">
    <property type="entry name" value="TRX_family"/>
    <property type="match status" value="1"/>
</dbReference>
<feature type="site" description="Contributes to redox potential value" evidence="3">
    <location>
        <position position="33"/>
    </location>
</feature>
<dbReference type="InterPro" id="IPR036249">
    <property type="entry name" value="Thioredoxin-like_sf"/>
</dbReference>
<reference evidence="6 7" key="1">
    <citation type="journal article" date="2016" name="Proc. Natl. Acad. Sci. U.S.A.">
        <title>Lipid metabolic changes in an early divergent fungus govern the establishment of a mutualistic symbiosis with endobacteria.</title>
        <authorList>
            <person name="Lastovetsky O.A."/>
            <person name="Gaspar M.L."/>
            <person name="Mondo S.J."/>
            <person name="LaButti K.M."/>
            <person name="Sandor L."/>
            <person name="Grigoriev I.V."/>
            <person name="Henry S.A."/>
            <person name="Pawlowska T.E."/>
        </authorList>
    </citation>
    <scope>NUCLEOTIDE SEQUENCE [LARGE SCALE GENOMIC DNA]</scope>
    <source>
        <strain evidence="6 7">ATCC 52813</strain>
    </source>
</reference>
<comment type="similarity">
    <text evidence="2">Belongs to the thioredoxin family.</text>
</comment>
<evidence type="ECO:0000256" key="2">
    <source>
        <dbReference type="PIRNR" id="PIRNR000077"/>
    </source>
</evidence>
<dbReference type="PRINTS" id="PR00421">
    <property type="entry name" value="THIOREDOXIN"/>
</dbReference>
<accession>A0A2G4SI24</accession>
<evidence type="ECO:0000313" key="7">
    <source>
        <dbReference type="Proteomes" id="UP000242254"/>
    </source>
</evidence>
<feature type="active site" description="Nucleophile" evidence="3">
    <location>
        <position position="32"/>
    </location>
</feature>
<dbReference type="InterPro" id="IPR005746">
    <property type="entry name" value="Thioredoxin"/>
</dbReference>
<feature type="disulfide bond" description="Redox-active" evidence="4">
    <location>
        <begin position="32"/>
        <end position="35"/>
    </location>
</feature>
<name>A0A2G4SI24_RHIZD</name>
<keyword evidence="7" id="KW-1185">Reference proteome</keyword>
<evidence type="ECO:0000259" key="5">
    <source>
        <dbReference type="PROSITE" id="PS51352"/>
    </source>
</evidence>
<dbReference type="Gene3D" id="3.40.30.10">
    <property type="entry name" value="Glutaredoxin"/>
    <property type="match status" value="1"/>
</dbReference>
<dbReference type="PANTHER" id="PTHR46115">
    <property type="entry name" value="THIOREDOXIN-LIKE PROTEIN 1"/>
    <property type="match status" value="1"/>
</dbReference>
<dbReference type="AlphaFoldDB" id="A0A2G4SI24"/>
<dbReference type="STRING" id="1340429.A0A2G4SI24"/>
<proteinExistence type="inferred from homology"/>
<dbReference type="GO" id="GO:0015035">
    <property type="term" value="F:protein-disulfide reductase activity"/>
    <property type="evidence" value="ECO:0007669"/>
    <property type="project" value="InterPro"/>
</dbReference>